<keyword evidence="1" id="KW-0378">Hydrolase</keyword>
<dbReference type="PANTHER" id="PTHR45766">
    <property type="entry name" value="DNA ANNEALING HELICASE AND ENDONUCLEASE ZRANB3 FAMILY MEMBER"/>
    <property type="match status" value="1"/>
</dbReference>
<dbReference type="SMART" id="SM00490">
    <property type="entry name" value="HELICc"/>
    <property type="match status" value="1"/>
</dbReference>
<dbReference type="GO" id="GO:0004519">
    <property type="term" value="F:endonuclease activity"/>
    <property type="evidence" value="ECO:0007669"/>
    <property type="project" value="UniProtKB-KW"/>
</dbReference>
<dbReference type="CDD" id="cd09178">
    <property type="entry name" value="PLDc_N_Snf2_like"/>
    <property type="match status" value="1"/>
</dbReference>
<gene>
    <name evidence="4" type="ORF">ENR15_17370</name>
</gene>
<sequence>MPRIFDNIELELIEALRHTLPHAYKADFCVGYFHLRGWRQIDDLIEKFVGGELGCCRLLIGMQKSAKEQVQQALSLSKIQNLTSLQAALNLKKQIAREFREQLTWGAPSNADEAGLRRLSQQLKTQKVIVKLFTSYPLHAKLYLLYSQNSYNNPITGFLGSSNLSLAGLQKQGELNIDVLDHDACQKLENWFQDRWEDTFCLDISKELAQVIDESWARPEIIPPYHIYLKIAYHLSREARAGMSEYTIPEELEKQLLDFQSAAVKIAAKKLNRRGGVIVGDVVGLGKTLVATAIARIFEEDYGYSTLIICPKNLVTMWESYVEQYELHAKVLSLSMATKELLNIPARFRLVIIDESHNLRNREGKRYRAIQEFINHSDSKCILLSATPYNKTYLDLSNQLRLFVPEDKDLNMRPEQYLRDIGGEVEFQKRHQAAIRSLAAFEQSKYPDDWRQLMALYMVRRTRSFIIRNYAATDSQGKKYLQFADGSQFYFPNRQPKTVKFSLGIDNNNPYAQLYSETVVDILSQLNLPRYGLGNYIDDEAQKNASPEAQKIITNLSRGGRRLMGFSRTGLFKRLESSGESFIESLRRHILRNYIFLYALENGLDIPIGTQDAGLLDTRSYDEDTDMDSDSDATDPLIDAAGMQLQAKDIYQQYANQYQSRFNWLSAKFFQQKLAEQLREDAEALTQIIQESGDWQAKTDQKLAALVTLVTATHPQEKILIFSQFADTVRYLTIQLQALGIAGVAGVTGDTDDPTTISWRFSPESSNKRHEVPPQDELRILICTDILSEGHNLQDAAIIVNYDLPWAIIRLIQRAGRIDRIGQKADNILCYSFLPAEGVEDIIKLRDRLRQRLRENAEVVGTDEVFFEDEPQDQVILDLYHEKSGVLDDETDGEVDLLSEAYQIWKNAVDADPSLPAKIENLPDVVYATKPHQPDKWKPEGVLLYMRTEEGNDALVWVDAEGNNVSQSQLEILQAAACEPDTPSLPKRENHHELVKIGGELIAQEEKSLGGQLGRKTGARYRTYHRLETYGKKLPDNALAAELKAVIEQIYKYPLRQSAIDSLNRQLRSGISDQSLAELVLNFHQDNRLCLIPEQGDTPQPAQIICSLGLSGG</sequence>
<dbReference type="CDD" id="cd18793">
    <property type="entry name" value="SF2_C_SNF"/>
    <property type="match status" value="1"/>
</dbReference>
<protein>
    <submittedName>
        <fullName evidence="4">NgoFVII family restriction endonuclease</fullName>
    </submittedName>
</protein>
<feature type="domain" description="Helicase ATP-binding" evidence="2">
    <location>
        <begin position="268"/>
        <end position="406"/>
    </location>
</feature>
<dbReference type="InterPro" id="IPR049730">
    <property type="entry name" value="SNF2/RAD54-like_C"/>
</dbReference>
<proteinExistence type="predicted"/>
<feature type="domain" description="Helicase C-terminal" evidence="3">
    <location>
        <begin position="705"/>
        <end position="873"/>
    </location>
</feature>
<dbReference type="GO" id="GO:0016787">
    <property type="term" value="F:hydrolase activity"/>
    <property type="evidence" value="ECO:0007669"/>
    <property type="project" value="UniProtKB-KW"/>
</dbReference>
<dbReference type="Gene3D" id="3.40.50.10810">
    <property type="entry name" value="Tandem AAA-ATPase domain"/>
    <property type="match status" value="2"/>
</dbReference>
<dbReference type="SUPFAM" id="SSF52540">
    <property type="entry name" value="P-loop containing nucleoside triphosphate hydrolases"/>
    <property type="match status" value="2"/>
</dbReference>
<organism evidence="4">
    <name type="scientific">Planktothricoides sp. SpSt-374</name>
    <dbReference type="NCBI Taxonomy" id="2282167"/>
    <lineage>
        <taxon>Bacteria</taxon>
        <taxon>Bacillati</taxon>
        <taxon>Cyanobacteriota</taxon>
        <taxon>Cyanophyceae</taxon>
        <taxon>Oscillatoriophycideae</taxon>
        <taxon>Oscillatoriales</taxon>
        <taxon>Oscillatoriaceae</taxon>
        <taxon>Planktothricoides</taxon>
    </lineage>
</organism>
<evidence type="ECO:0000259" key="3">
    <source>
        <dbReference type="PROSITE" id="PS51194"/>
    </source>
</evidence>
<dbReference type="InterPro" id="IPR014001">
    <property type="entry name" value="Helicase_ATP-bd"/>
</dbReference>
<accession>A0A7C3VLQ4</accession>
<dbReference type="InterPro" id="IPR027417">
    <property type="entry name" value="P-loop_NTPase"/>
</dbReference>
<dbReference type="Gene3D" id="3.30.870.10">
    <property type="entry name" value="Endonuclease Chain A"/>
    <property type="match status" value="1"/>
</dbReference>
<dbReference type="PROSITE" id="PS51192">
    <property type="entry name" value="HELICASE_ATP_BIND_1"/>
    <property type="match status" value="1"/>
</dbReference>
<dbReference type="Pfam" id="PF00271">
    <property type="entry name" value="Helicase_C"/>
    <property type="match status" value="1"/>
</dbReference>
<evidence type="ECO:0000259" key="2">
    <source>
        <dbReference type="PROSITE" id="PS51192"/>
    </source>
</evidence>
<dbReference type="Pfam" id="PF00176">
    <property type="entry name" value="SNF2-rel_dom"/>
    <property type="match status" value="1"/>
</dbReference>
<name>A0A7C3VLQ4_9CYAN</name>
<dbReference type="InterPro" id="IPR001650">
    <property type="entry name" value="Helicase_C-like"/>
</dbReference>
<dbReference type="PROSITE" id="PS51194">
    <property type="entry name" value="HELICASE_CTER"/>
    <property type="match status" value="1"/>
</dbReference>
<dbReference type="GO" id="GO:0005524">
    <property type="term" value="F:ATP binding"/>
    <property type="evidence" value="ECO:0007669"/>
    <property type="project" value="InterPro"/>
</dbReference>
<dbReference type="SMART" id="SM00487">
    <property type="entry name" value="DEXDc"/>
    <property type="match status" value="1"/>
</dbReference>
<dbReference type="Gene3D" id="3.40.50.300">
    <property type="entry name" value="P-loop containing nucleotide triphosphate hydrolases"/>
    <property type="match status" value="1"/>
</dbReference>
<reference evidence="4" key="1">
    <citation type="journal article" date="2020" name="mSystems">
        <title>Genome- and Community-Level Interaction Insights into Carbon Utilization and Element Cycling Functions of Hydrothermarchaeota in Hydrothermal Sediment.</title>
        <authorList>
            <person name="Zhou Z."/>
            <person name="Liu Y."/>
            <person name="Xu W."/>
            <person name="Pan J."/>
            <person name="Luo Z.H."/>
            <person name="Li M."/>
        </authorList>
    </citation>
    <scope>NUCLEOTIDE SEQUENCE [LARGE SCALE GENOMIC DNA]</scope>
    <source>
        <strain evidence="4">SpSt-374</strain>
    </source>
</reference>
<keyword evidence="4" id="KW-0255">Endonuclease</keyword>
<dbReference type="EMBL" id="DSPX01000178">
    <property type="protein sequence ID" value="HGG02357.1"/>
    <property type="molecule type" value="Genomic_DNA"/>
</dbReference>
<dbReference type="Pfam" id="PF13091">
    <property type="entry name" value="PLDc_2"/>
    <property type="match status" value="1"/>
</dbReference>
<evidence type="ECO:0000313" key="4">
    <source>
        <dbReference type="EMBL" id="HGG02357.1"/>
    </source>
</evidence>
<dbReference type="InterPro" id="IPR000330">
    <property type="entry name" value="SNF2_N"/>
</dbReference>
<dbReference type="InterPro" id="IPR038718">
    <property type="entry name" value="SNF2-like_sf"/>
</dbReference>
<dbReference type="InterPro" id="IPR025202">
    <property type="entry name" value="PLD-like_dom"/>
</dbReference>
<dbReference type="AlphaFoldDB" id="A0A7C3VLQ4"/>
<comment type="caution">
    <text evidence="4">The sequence shown here is derived from an EMBL/GenBank/DDBJ whole genome shotgun (WGS) entry which is preliminary data.</text>
</comment>
<dbReference type="SUPFAM" id="SSF56024">
    <property type="entry name" value="Phospholipase D/nuclease"/>
    <property type="match status" value="1"/>
</dbReference>
<keyword evidence="4" id="KW-0540">Nuclease</keyword>
<dbReference type="PANTHER" id="PTHR45766:SF6">
    <property type="entry name" value="SWI_SNF-RELATED MATRIX-ASSOCIATED ACTIN-DEPENDENT REGULATOR OF CHROMATIN SUBFAMILY A-LIKE PROTEIN 1"/>
    <property type="match status" value="1"/>
</dbReference>
<evidence type="ECO:0000256" key="1">
    <source>
        <dbReference type="ARBA" id="ARBA00022801"/>
    </source>
</evidence>